<proteinExistence type="predicted"/>
<dbReference type="AlphaFoldDB" id="I3V3Z9"/>
<evidence type="ECO:0000313" key="2">
    <source>
        <dbReference type="Proteomes" id="UP000005268"/>
    </source>
</evidence>
<dbReference type="HOGENOM" id="CLU_2772808_0_0_6"/>
<name>I3V3Z9_PSEPU</name>
<dbReference type="Proteomes" id="UP000005268">
    <property type="component" value="Chromosome"/>
</dbReference>
<reference evidence="1 2" key="1">
    <citation type="journal article" date="2012" name="J. Bacteriol.">
        <title>Complete Genome Sequence of the Naphthalene-Degrading Pseudomonas putida Strain ND6.</title>
        <authorList>
            <person name="Li S."/>
            <person name="Zhao H."/>
            <person name="Li Y."/>
            <person name="Niu S."/>
            <person name="Cai B."/>
        </authorList>
    </citation>
    <scope>NUCLEOTIDE SEQUENCE [LARGE SCALE GENOMIC DNA]</scope>
    <source>
        <strain evidence="1 2">ND6</strain>
    </source>
</reference>
<dbReference type="EMBL" id="CP003588">
    <property type="protein sequence ID" value="AFK72470.1"/>
    <property type="molecule type" value="Genomic_DNA"/>
</dbReference>
<accession>I3V3Z9</accession>
<gene>
    <name evidence="1" type="ORF">YSA_10518</name>
</gene>
<dbReference type="KEGG" id="ppi:YSA_10518"/>
<evidence type="ECO:0000313" key="1">
    <source>
        <dbReference type="EMBL" id="AFK72470.1"/>
    </source>
</evidence>
<organism evidence="1 2">
    <name type="scientific">Pseudomonas putida ND6</name>
    <dbReference type="NCBI Taxonomy" id="231023"/>
    <lineage>
        <taxon>Bacteria</taxon>
        <taxon>Pseudomonadati</taxon>
        <taxon>Pseudomonadota</taxon>
        <taxon>Gammaproteobacteria</taxon>
        <taxon>Pseudomonadales</taxon>
        <taxon>Pseudomonadaceae</taxon>
        <taxon>Pseudomonas</taxon>
    </lineage>
</organism>
<protein>
    <submittedName>
        <fullName evidence="1">Uncharacterized protein</fullName>
    </submittedName>
</protein>
<sequence length="69" mass="7808">MAQYLTKGVVGEGFRSAVRVVDAQYFAVGFALQRRGLVQRISYGSLITYKIRICKKMIALSKRLHNINC</sequence>